<dbReference type="Gene3D" id="3.10.28.20">
    <property type="entry name" value="Acetamidase/Formamidase-like domains"/>
    <property type="match status" value="1"/>
</dbReference>
<dbReference type="Pfam" id="PF03069">
    <property type="entry name" value="FmdA_AmdA"/>
    <property type="match status" value="2"/>
</dbReference>
<dbReference type="EMBL" id="CADCWC010000367">
    <property type="protein sequence ID" value="CAA9547672.1"/>
    <property type="molecule type" value="Genomic_DNA"/>
</dbReference>
<protein>
    <submittedName>
        <fullName evidence="2">Acetamidase/Formamidase</fullName>
    </submittedName>
</protein>
<gene>
    <name evidence="2" type="ORF">AVDCRST_MAG79-2439</name>
</gene>
<dbReference type="Gene3D" id="2.40.10.120">
    <property type="match status" value="1"/>
</dbReference>
<dbReference type="AlphaFoldDB" id="A0A6J4UE19"/>
<dbReference type="PANTHER" id="PTHR31891:SF1">
    <property type="entry name" value="FORMAMIDASE C869.04-RELATED"/>
    <property type="match status" value="1"/>
</dbReference>
<evidence type="ECO:0000256" key="1">
    <source>
        <dbReference type="SAM" id="MobiDB-lite"/>
    </source>
</evidence>
<sequence>MAGDGQVTLGGSFADARFDFDTLYNLAGPLAVADAAPGDTLRIEILSLEPGDWGWCLILPGMGLLPDDFPEGYVRTFELAGRETVAFAPGVEIPFSPFFGTMGNHPGEPKWALPFPPHRGGGNMDNRHLVAGATLWLPVHVPGASFSVGDAHACQGDGEVCVSALECPMRASLRFTLERRTTPGPSWRSPGALTPSSDTQGYHATSGISDDLMEGARGAVRAMIDWLAEEHGLARPDAYMLCSLAGDLKIHEVVDAGVFNVGMTMPLAVFTNANGNGR</sequence>
<reference evidence="2" key="1">
    <citation type="submission" date="2020-02" db="EMBL/GenBank/DDBJ databases">
        <authorList>
            <person name="Meier V. D."/>
        </authorList>
    </citation>
    <scope>NUCLEOTIDE SEQUENCE</scope>
    <source>
        <strain evidence="2">AVDCRST_MAG79</strain>
    </source>
</reference>
<accession>A0A6J4UE19</accession>
<feature type="region of interest" description="Disordered" evidence="1">
    <location>
        <begin position="180"/>
        <end position="203"/>
    </location>
</feature>
<dbReference type="InterPro" id="IPR004304">
    <property type="entry name" value="FmdA_AmdA"/>
</dbReference>
<proteinExistence type="predicted"/>
<evidence type="ECO:0000313" key="2">
    <source>
        <dbReference type="EMBL" id="CAA9547672.1"/>
    </source>
</evidence>
<dbReference type="SUPFAM" id="SSF141130">
    <property type="entry name" value="Acetamidase/Formamidase-like"/>
    <property type="match status" value="1"/>
</dbReference>
<feature type="compositionally biased region" description="Polar residues" evidence="1">
    <location>
        <begin position="194"/>
        <end position="203"/>
    </location>
</feature>
<dbReference type="PANTHER" id="PTHR31891">
    <property type="entry name" value="FORMAMIDASE C869.04-RELATED"/>
    <property type="match status" value="1"/>
</dbReference>
<organism evidence="2">
    <name type="scientific">uncultured Thermoleophilia bacterium</name>
    <dbReference type="NCBI Taxonomy" id="1497501"/>
    <lineage>
        <taxon>Bacteria</taxon>
        <taxon>Bacillati</taxon>
        <taxon>Actinomycetota</taxon>
        <taxon>Thermoleophilia</taxon>
        <taxon>environmental samples</taxon>
    </lineage>
</organism>
<dbReference type="Gene3D" id="2.60.120.580">
    <property type="entry name" value="Acetamidase/Formamidase-like domains"/>
    <property type="match status" value="1"/>
</dbReference>
<name>A0A6J4UE19_9ACTN</name>
<dbReference type="GO" id="GO:0016811">
    <property type="term" value="F:hydrolase activity, acting on carbon-nitrogen (but not peptide) bonds, in linear amides"/>
    <property type="evidence" value="ECO:0007669"/>
    <property type="project" value="InterPro"/>
</dbReference>